<feature type="non-terminal residue" evidence="1">
    <location>
        <position position="110"/>
    </location>
</feature>
<dbReference type="Proteomes" id="UP000789901">
    <property type="component" value="Unassembled WGS sequence"/>
</dbReference>
<evidence type="ECO:0000313" key="1">
    <source>
        <dbReference type="EMBL" id="CAG8842183.1"/>
    </source>
</evidence>
<protein>
    <submittedName>
        <fullName evidence="1">19280_t:CDS:1</fullName>
    </submittedName>
</protein>
<comment type="caution">
    <text evidence="1">The sequence shown here is derived from an EMBL/GenBank/DDBJ whole genome shotgun (WGS) entry which is preliminary data.</text>
</comment>
<organism evidence="1 2">
    <name type="scientific">Gigaspora margarita</name>
    <dbReference type="NCBI Taxonomy" id="4874"/>
    <lineage>
        <taxon>Eukaryota</taxon>
        <taxon>Fungi</taxon>
        <taxon>Fungi incertae sedis</taxon>
        <taxon>Mucoromycota</taxon>
        <taxon>Glomeromycotina</taxon>
        <taxon>Glomeromycetes</taxon>
        <taxon>Diversisporales</taxon>
        <taxon>Gigasporaceae</taxon>
        <taxon>Gigaspora</taxon>
    </lineage>
</organism>
<evidence type="ECO:0000313" key="2">
    <source>
        <dbReference type="Proteomes" id="UP000789901"/>
    </source>
</evidence>
<feature type="non-terminal residue" evidence="1">
    <location>
        <position position="1"/>
    </location>
</feature>
<proteinExistence type="predicted"/>
<name>A0ABN7WWK9_GIGMA</name>
<reference evidence="1 2" key="1">
    <citation type="submission" date="2021-06" db="EMBL/GenBank/DDBJ databases">
        <authorList>
            <person name="Kallberg Y."/>
            <person name="Tangrot J."/>
            <person name="Rosling A."/>
        </authorList>
    </citation>
    <scope>NUCLEOTIDE SEQUENCE [LARGE SCALE GENOMIC DNA]</scope>
    <source>
        <strain evidence="1 2">120-4 pot B 10/14</strain>
    </source>
</reference>
<accession>A0ABN7WWK9</accession>
<sequence>KNKFDVLVLKYCTTEYSTIKVTFREKKEFFCNLIIWHKKISNVEDYENLYNTSETLKKIIGNEPKKWIIVSESLMNEDGVDNLEYFSNQSQKFINMAHIYEDDIVDYLKK</sequence>
<dbReference type="EMBL" id="CAJVQB010068233">
    <property type="protein sequence ID" value="CAG8842183.1"/>
    <property type="molecule type" value="Genomic_DNA"/>
</dbReference>
<gene>
    <name evidence="1" type="ORF">GMARGA_LOCUS35847</name>
</gene>
<keyword evidence="2" id="KW-1185">Reference proteome</keyword>